<evidence type="ECO:0000256" key="1">
    <source>
        <dbReference type="SAM" id="MobiDB-lite"/>
    </source>
</evidence>
<dbReference type="EMBL" id="CADEAL010002201">
    <property type="protein sequence ID" value="CAB1438760.1"/>
    <property type="molecule type" value="Genomic_DNA"/>
</dbReference>
<dbReference type="AlphaFoldDB" id="A0A9N7UWV4"/>
<proteinExistence type="predicted"/>
<protein>
    <submittedName>
        <fullName evidence="2">Uncharacterized protein</fullName>
    </submittedName>
</protein>
<evidence type="ECO:0000313" key="2">
    <source>
        <dbReference type="EMBL" id="CAB1438760.1"/>
    </source>
</evidence>
<dbReference type="Proteomes" id="UP001153269">
    <property type="component" value="Unassembled WGS sequence"/>
</dbReference>
<gene>
    <name evidence="2" type="ORF">PLEPLA_LOCUS26648</name>
</gene>
<accession>A0A9N7UWV4</accession>
<name>A0A9N7UWV4_PLEPL</name>
<organism evidence="2 3">
    <name type="scientific">Pleuronectes platessa</name>
    <name type="common">European plaice</name>
    <dbReference type="NCBI Taxonomy" id="8262"/>
    <lineage>
        <taxon>Eukaryota</taxon>
        <taxon>Metazoa</taxon>
        <taxon>Chordata</taxon>
        <taxon>Craniata</taxon>
        <taxon>Vertebrata</taxon>
        <taxon>Euteleostomi</taxon>
        <taxon>Actinopterygii</taxon>
        <taxon>Neopterygii</taxon>
        <taxon>Teleostei</taxon>
        <taxon>Neoteleostei</taxon>
        <taxon>Acanthomorphata</taxon>
        <taxon>Carangaria</taxon>
        <taxon>Pleuronectiformes</taxon>
        <taxon>Pleuronectoidei</taxon>
        <taxon>Pleuronectidae</taxon>
        <taxon>Pleuronectes</taxon>
    </lineage>
</organism>
<reference evidence="2" key="1">
    <citation type="submission" date="2020-03" db="EMBL/GenBank/DDBJ databases">
        <authorList>
            <person name="Weist P."/>
        </authorList>
    </citation>
    <scope>NUCLEOTIDE SEQUENCE</scope>
</reference>
<feature type="region of interest" description="Disordered" evidence="1">
    <location>
        <begin position="34"/>
        <end position="63"/>
    </location>
</feature>
<keyword evidence="3" id="KW-1185">Reference proteome</keyword>
<comment type="caution">
    <text evidence="2">The sequence shown here is derived from an EMBL/GenBank/DDBJ whole genome shotgun (WGS) entry which is preliminary data.</text>
</comment>
<sequence>MDLECHESAEEKLAHQTSELELSGFEMLTEDLPGQAKKANSSPQQTHNKKASFVGAVKRGHGSSSKTVKSVYWFSKRYSYPALGRACLSLLLGCQDSPRPFSTSSFAADCLRRLAREAGCAETLKQDLLSLATAALS</sequence>
<evidence type="ECO:0000313" key="3">
    <source>
        <dbReference type="Proteomes" id="UP001153269"/>
    </source>
</evidence>